<dbReference type="PANTHER" id="PTHR21016:SF7">
    <property type="entry name" value="TM2 DOMAIN-CONTAINING PROTEIN 3"/>
    <property type="match status" value="1"/>
</dbReference>
<feature type="transmembrane region" description="Helical" evidence="7">
    <location>
        <begin position="79"/>
        <end position="99"/>
    </location>
</feature>
<evidence type="ECO:0000313" key="9">
    <source>
        <dbReference type="EMBL" id="QUE54293.1"/>
    </source>
</evidence>
<keyword evidence="5 7" id="KW-0472">Membrane</keyword>
<evidence type="ECO:0000256" key="1">
    <source>
        <dbReference type="ARBA" id="ARBA00004141"/>
    </source>
</evidence>
<dbReference type="RefSeq" id="WP_212570749.1">
    <property type="nucleotide sequence ID" value="NZ_CP073084.1"/>
</dbReference>
<dbReference type="InterPro" id="IPR007829">
    <property type="entry name" value="TM2"/>
</dbReference>
<keyword evidence="2 7" id="KW-0812">Transmembrane</keyword>
<name>A0ABX7YKU9_9STRE</name>
<accession>A0ABX7YKU9</accession>
<dbReference type="Proteomes" id="UP000677616">
    <property type="component" value="Chromosome"/>
</dbReference>
<evidence type="ECO:0000256" key="5">
    <source>
        <dbReference type="ARBA" id="ARBA00023136"/>
    </source>
</evidence>
<keyword evidence="10" id="KW-1185">Reference proteome</keyword>
<gene>
    <name evidence="9" type="ORF">INT76_10845</name>
</gene>
<dbReference type="EMBL" id="CP073084">
    <property type="protein sequence ID" value="QUE54293.1"/>
    <property type="molecule type" value="Genomic_DNA"/>
</dbReference>
<evidence type="ECO:0000256" key="4">
    <source>
        <dbReference type="ARBA" id="ARBA00022989"/>
    </source>
</evidence>
<evidence type="ECO:0000256" key="3">
    <source>
        <dbReference type="ARBA" id="ARBA00022729"/>
    </source>
</evidence>
<dbReference type="PANTHER" id="PTHR21016">
    <property type="entry name" value="BETA-AMYLOID BINDING PROTEIN-RELATED"/>
    <property type="match status" value="1"/>
</dbReference>
<dbReference type="InterPro" id="IPR050932">
    <property type="entry name" value="TM2D1-3-like"/>
</dbReference>
<organism evidence="9 10">
    <name type="scientific">Streptococcus oriscaviae</name>
    <dbReference type="NCBI Taxonomy" id="2781599"/>
    <lineage>
        <taxon>Bacteria</taxon>
        <taxon>Bacillati</taxon>
        <taxon>Bacillota</taxon>
        <taxon>Bacilli</taxon>
        <taxon>Lactobacillales</taxon>
        <taxon>Streptococcaceae</taxon>
        <taxon>Streptococcus</taxon>
    </lineage>
</organism>
<evidence type="ECO:0000313" key="10">
    <source>
        <dbReference type="Proteomes" id="UP000677616"/>
    </source>
</evidence>
<feature type="transmembrane region" description="Helical" evidence="7">
    <location>
        <begin position="48"/>
        <end position="67"/>
    </location>
</feature>
<dbReference type="Pfam" id="PF05154">
    <property type="entry name" value="TM2"/>
    <property type="match status" value="1"/>
</dbReference>
<keyword evidence="3" id="KW-0732">Signal</keyword>
<proteinExistence type="predicted"/>
<evidence type="ECO:0000256" key="2">
    <source>
        <dbReference type="ARBA" id="ARBA00022692"/>
    </source>
</evidence>
<comment type="subcellular location">
    <subcellularLocation>
        <location evidence="1">Membrane</location>
        <topology evidence="1">Multi-pass membrane protein</topology>
    </subcellularLocation>
</comment>
<sequence length="118" mass="12961">MSRFSDTYLAANAANLPAEALPMLRERLDALDESQTAFILATELKSPTTALIFSILLGSFGADRFYIGQVGLGVAKLFLSWLTFGIWVLVDWFLIMNATKRANLEKLNMALMAATAGR</sequence>
<reference evidence="9 10" key="1">
    <citation type="submission" date="2021-04" db="EMBL/GenBank/DDBJ databases">
        <title>Complete genome sequence of a novel Streptococcus species.</title>
        <authorList>
            <person name="Teng J.L.L."/>
        </authorList>
    </citation>
    <scope>NUCLEOTIDE SEQUENCE [LARGE SCALE GENOMIC DNA]</scope>
    <source>
        <strain evidence="9 10">HKU75</strain>
    </source>
</reference>
<evidence type="ECO:0000259" key="8">
    <source>
        <dbReference type="Pfam" id="PF05154"/>
    </source>
</evidence>
<keyword evidence="4 7" id="KW-1133">Transmembrane helix</keyword>
<keyword evidence="6" id="KW-0325">Glycoprotein</keyword>
<feature type="domain" description="TM2" evidence="8">
    <location>
        <begin position="45"/>
        <end position="93"/>
    </location>
</feature>
<evidence type="ECO:0000256" key="6">
    <source>
        <dbReference type="ARBA" id="ARBA00023180"/>
    </source>
</evidence>
<evidence type="ECO:0000256" key="7">
    <source>
        <dbReference type="SAM" id="Phobius"/>
    </source>
</evidence>
<protein>
    <submittedName>
        <fullName evidence="9">TM2 domain-containing protein</fullName>
    </submittedName>
</protein>